<dbReference type="GO" id="GO:0005783">
    <property type="term" value="C:endoplasmic reticulum"/>
    <property type="evidence" value="ECO:0007669"/>
    <property type="project" value="TreeGrafter"/>
</dbReference>
<dbReference type="WBParaSite" id="L893_g20067.t1">
    <property type="protein sequence ID" value="L893_g20067.t1"/>
    <property type="gene ID" value="L893_g20067"/>
</dbReference>
<dbReference type="InterPro" id="IPR045311">
    <property type="entry name" value="LC-FACS_euk"/>
</dbReference>
<comment type="catalytic activity">
    <reaction evidence="10">
        <text>(5Z,8Z,11Z,14Z)-eicosatetraenoate + ATP + CoA = (5Z,8Z,11Z,14Z)-eicosatetraenoyl-CoA + AMP + diphosphate</text>
        <dbReference type="Rhea" id="RHEA:19713"/>
        <dbReference type="ChEBI" id="CHEBI:30616"/>
        <dbReference type="ChEBI" id="CHEBI:32395"/>
        <dbReference type="ChEBI" id="CHEBI:33019"/>
        <dbReference type="ChEBI" id="CHEBI:57287"/>
        <dbReference type="ChEBI" id="CHEBI:57368"/>
        <dbReference type="ChEBI" id="CHEBI:456215"/>
        <dbReference type="EC" id="6.2.1.15"/>
    </reaction>
    <physiologicalReaction direction="left-to-right" evidence="10">
        <dbReference type="Rhea" id="RHEA:19714"/>
    </physiologicalReaction>
</comment>
<keyword evidence="14" id="KW-1133">Transmembrane helix</keyword>
<evidence type="ECO:0000256" key="8">
    <source>
        <dbReference type="ARBA" id="ARBA00024495"/>
    </source>
</evidence>
<dbReference type="CDD" id="cd05927">
    <property type="entry name" value="LC-FACS_euk"/>
    <property type="match status" value="1"/>
</dbReference>
<evidence type="ECO:0000313" key="17">
    <source>
        <dbReference type="WBParaSite" id="L893_g20067.t1"/>
    </source>
</evidence>
<evidence type="ECO:0000313" key="16">
    <source>
        <dbReference type="Proteomes" id="UP000095287"/>
    </source>
</evidence>
<dbReference type="AlphaFoldDB" id="A0A1I7YV58"/>
<evidence type="ECO:0000256" key="13">
    <source>
        <dbReference type="RuleBase" id="RU369030"/>
    </source>
</evidence>
<evidence type="ECO:0000256" key="9">
    <source>
        <dbReference type="ARBA" id="ARBA00024532"/>
    </source>
</evidence>
<evidence type="ECO:0000256" key="11">
    <source>
        <dbReference type="ARBA" id="ARBA00024565"/>
    </source>
</evidence>
<keyword evidence="2 13" id="KW-0436">Ligase</keyword>
<dbReference type="PANTHER" id="PTHR43272:SF107">
    <property type="entry name" value="LONG-CHAIN-FATTY-ACID--COA LIGASE 5"/>
    <property type="match status" value="1"/>
</dbReference>
<evidence type="ECO:0000259" key="15">
    <source>
        <dbReference type="Pfam" id="PF00501"/>
    </source>
</evidence>
<reference evidence="17" key="1">
    <citation type="submission" date="2016-11" db="UniProtKB">
        <authorList>
            <consortium name="WormBaseParasite"/>
        </authorList>
    </citation>
    <scope>IDENTIFICATION</scope>
</reference>
<comment type="similarity">
    <text evidence="1 13">Belongs to the ATP-dependent AMP-binding enzyme family.</text>
</comment>
<comment type="catalytic activity">
    <reaction evidence="9">
        <text>15-hydroxy-(5Z,8Z,11Z,13E)-eicosatetraenoate + ATP + CoA = 15-hydroxy-(5Z,8Z,11Z,13E)-eicosatetraenoyl-CoA + AMP + diphosphate</text>
        <dbReference type="Rhea" id="RHEA:52116"/>
        <dbReference type="ChEBI" id="CHEBI:30616"/>
        <dbReference type="ChEBI" id="CHEBI:33019"/>
        <dbReference type="ChEBI" id="CHEBI:57287"/>
        <dbReference type="ChEBI" id="CHEBI:78832"/>
        <dbReference type="ChEBI" id="CHEBI:136409"/>
        <dbReference type="ChEBI" id="CHEBI:456215"/>
    </reaction>
    <physiologicalReaction direction="left-to-right" evidence="9">
        <dbReference type="Rhea" id="RHEA:52117"/>
    </physiologicalReaction>
</comment>
<dbReference type="InterPro" id="IPR000873">
    <property type="entry name" value="AMP-dep_synth/lig_dom"/>
</dbReference>
<evidence type="ECO:0000256" key="14">
    <source>
        <dbReference type="SAM" id="Phobius"/>
    </source>
</evidence>
<dbReference type="InterPro" id="IPR020845">
    <property type="entry name" value="AMP-binding_CS"/>
</dbReference>
<sequence length="684" mass="75869">MATSEYNMSNVGIALGVSIAGAAGAYYYMSNSPKPLVPLVDVKNQTRILPDGSRICALLQDEKSFMLNLYPEVNTLYENVRRGLRVSNNGNMLGMRKVQPDGSEPYVWLSYNDVLDRADYVSQAFREYGLPVGQDTCIGIYGKNRPEWVITELACYNFNNVVVSLYDTLGFEACLFIINQTEMNVVVVDDLAKAANLLKSKHELESLKIIVVMDGVSEELAQTGRDVGVRVVSFADFEREGKEAIPLSHQPPKPEDLATICYTSGTTGNVKGVMLTHRNIIADGTTLSYFKHTNICSEDVMISFLPLAHMFERVVQSICYAVGASVGFYRGQIRQLNEDIKELKPTVFVAVPRVLNGMYDKTMSEVNASFLKRTIFGLALRCKLSELRKGIVRNDSYVDCVFKKIRNALGGRVRLIITGSAPVSESVLDFVRATSGALVVEGYGQTECVAPCSVTIEGDAVSGHVGVPSPCCAIKFAPVDDIPEYDGKARGEICIKGANVFKGYYKNDELTRQTIDADGWLHTGDVGFWTENGALKIIDRIKHIFKLAQGEYVAPEKIENSYTQSKFLAQCFLYGDSLKRCVIAVVVPDFEVLLPYAKNHLGMVDVSPEELCNKSEIKKLIFEDMIAHGKVAKLNSYEQAKDIYISAEQFSVDNALLTPTLKNKRPNLVKHFKSVLTEMYEKLD</sequence>
<feature type="transmembrane region" description="Helical" evidence="14">
    <location>
        <begin position="12"/>
        <end position="29"/>
    </location>
</feature>
<dbReference type="Pfam" id="PF00501">
    <property type="entry name" value="AMP-binding"/>
    <property type="match status" value="1"/>
</dbReference>
<evidence type="ECO:0000256" key="5">
    <source>
        <dbReference type="ARBA" id="ARBA00022840"/>
    </source>
</evidence>
<evidence type="ECO:0000256" key="1">
    <source>
        <dbReference type="ARBA" id="ARBA00006432"/>
    </source>
</evidence>
<accession>A0A1I7YV58</accession>
<evidence type="ECO:0000256" key="6">
    <source>
        <dbReference type="ARBA" id="ARBA00024469"/>
    </source>
</evidence>
<comment type="catalytic activity">
    <reaction evidence="11">
        <text>(E)-hexadec-2-enoate + ATP + CoA = (2E)-hexadecenoyl-CoA + AMP + diphosphate</text>
        <dbReference type="Rhea" id="RHEA:36139"/>
        <dbReference type="ChEBI" id="CHEBI:30616"/>
        <dbReference type="ChEBI" id="CHEBI:33019"/>
        <dbReference type="ChEBI" id="CHEBI:57287"/>
        <dbReference type="ChEBI" id="CHEBI:61526"/>
        <dbReference type="ChEBI" id="CHEBI:72745"/>
        <dbReference type="ChEBI" id="CHEBI:456215"/>
    </reaction>
    <physiologicalReaction direction="left-to-right" evidence="11">
        <dbReference type="Rhea" id="RHEA:36140"/>
    </physiologicalReaction>
</comment>
<keyword evidence="4 13" id="KW-0276">Fatty acid metabolism</keyword>
<feature type="domain" description="AMP-dependent synthetase/ligase" evidence="15">
    <location>
        <begin position="105"/>
        <end position="505"/>
    </location>
</feature>
<comment type="catalytic activity">
    <reaction evidence="8">
        <text>12-hydroxy-(5Z,8Z,10E,14Z)-eicosatetraenoate + ATP + CoA = 12-hydroxy-(5Z,8Z,10E,14Z)-eicosatetraenoyl-CoA + AMP + diphosphate</text>
        <dbReference type="Rhea" id="RHEA:52112"/>
        <dbReference type="ChEBI" id="CHEBI:30616"/>
        <dbReference type="ChEBI" id="CHEBI:33019"/>
        <dbReference type="ChEBI" id="CHEBI:57287"/>
        <dbReference type="ChEBI" id="CHEBI:90718"/>
        <dbReference type="ChEBI" id="CHEBI:136408"/>
        <dbReference type="ChEBI" id="CHEBI:456215"/>
    </reaction>
    <physiologicalReaction direction="left-to-right" evidence="8">
        <dbReference type="Rhea" id="RHEA:52113"/>
    </physiologicalReaction>
</comment>
<dbReference type="GO" id="GO:0016020">
    <property type="term" value="C:membrane"/>
    <property type="evidence" value="ECO:0007669"/>
    <property type="project" value="TreeGrafter"/>
</dbReference>
<dbReference type="Proteomes" id="UP000095287">
    <property type="component" value="Unplaced"/>
</dbReference>
<evidence type="ECO:0000256" key="12">
    <source>
        <dbReference type="ARBA" id="ARBA00049139"/>
    </source>
</evidence>
<protein>
    <recommendedName>
        <fullName evidence="13">Long-chain-fatty-acid--CoA ligase</fullName>
        <ecNumber evidence="13">6.2.1.3</ecNumber>
    </recommendedName>
</protein>
<keyword evidence="3 13" id="KW-0547">Nucleotide-binding</keyword>
<evidence type="ECO:0000256" key="2">
    <source>
        <dbReference type="ARBA" id="ARBA00022598"/>
    </source>
</evidence>
<comment type="catalytic activity">
    <reaction evidence="12">
        <text>hexadecanoate + ATP + CoA = hexadecanoyl-CoA + AMP + diphosphate</text>
        <dbReference type="Rhea" id="RHEA:30751"/>
        <dbReference type="ChEBI" id="CHEBI:7896"/>
        <dbReference type="ChEBI" id="CHEBI:30616"/>
        <dbReference type="ChEBI" id="CHEBI:33019"/>
        <dbReference type="ChEBI" id="CHEBI:57287"/>
        <dbReference type="ChEBI" id="CHEBI:57379"/>
        <dbReference type="ChEBI" id="CHEBI:456215"/>
    </reaction>
    <physiologicalReaction direction="left-to-right" evidence="12">
        <dbReference type="Rhea" id="RHEA:30752"/>
    </physiologicalReaction>
</comment>
<proteinExistence type="inferred from homology"/>
<comment type="catalytic activity">
    <reaction evidence="6">
        <text>5-hydroxy-(6E,8Z,11Z,14Z)-eicosatetraenoate + ATP + CoA = 5-hydroxy-(6E,8Z,11Z,14Z)-eicosatetraenoyl-CoA + AMP + diphosphate</text>
        <dbReference type="Rhea" id="RHEA:52108"/>
        <dbReference type="ChEBI" id="CHEBI:30616"/>
        <dbReference type="ChEBI" id="CHEBI:33019"/>
        <dbReference type="ChEBI" id="CHEBI:57287"/>
        <dbReference type="ChEBI" id="CHEBI:65341"/>
        <dbReference type="ChEBI" id="CHEBI:136407"/>
        <dbReference type="ChEBI" id="CHEBI:456215"/>
    </reaction>
    <physiologicalReaction direction="left-to-right" evidence="6">
        <dbReference type="Rhea" id="RHEA:52109"/>
    </physiologicalReaction>
</comment>
<dbReference type="PANTHER" id="PTHR43272">
    <property type="entry name" value="LONG-CHAIN-FATTY-ACID--COA LIGASE"/>
    <property type="match status" value="1"/>
</dbReference>
<keyword evidence="5 13" id="KW-0067">ATP-binding</keyword>
<comment type="function">
    <text evidence="13">Catalyzes the conversion of long-chain fatty acids to their active form acyl-CoAs for both synthesis of cellular lipids, and degradation via beta-oxidation.</text>
</comment>
<dbReference type="GO" id="GO:0047676">
    <property type="term" value="F:arachidonate-CoA ligase activity"/>
    <property type="evidence" value="ECO:0007669"/>
    <property type="project" value="UniProtKB-EC"/>
</dbReference>
<name>A0A1I7YV58_9BILA</name>
<dbReference type="GO" id="GO:0005524">
    <property type="term" value="F:ATP binding"/>
    <property type="evidence" value="ECO:0007669"/>
    <property type="project" value="UniProtKB-KW"/>
</dbReference>
<dbReference type="EC" id="6.2.1.3" evidence="13"/>
<evidence type="ECO:0000256" key="4">
    <source>
        <dbReference type="ARBA" id="ARBA00022832"/>
    </source>
</evidence>
<evidence type="ECO:0000256" key="7">
    <source>
        <dbReference type="ARBA" id="ARBA00024484"/>
    </source>
</evidence>
<evidence type="ECO:0000256" key="10">
    <source>
        <dbReference type="ARBA" id="ARBA00024548"/>
    </source>
</evidence>
<organism evidence="16 17">
    <name type="scientific">Steinernema glaseri</name>
    <dbReference type="NCBI Taxonomy" id="37863"/>
    <lineage>
        <taxon>Eukaryota</taxon>
        <taxon>Metazoa</taxon>
        <taxon>Ecdysozoa</taxon>
        <taxon>Nematoda</taxon>
        <taxon>Chromadorea</taxon>
        <taxon>Rhabditida</taxon>
        <taxon>Tylenchina</taxon>
        <taxon>Panagrolaimomorpha</taxon>
        <taxon>Strongyloidoidea</taxon>
        <taxon>Steinernematidae</taxon>
        <taxon>Steinernema</taxon>
    </lineage>
</organism>
<keyword evidence="14" id="KW-0812">Transmembrane</keyword>
<keyword evidence="16" id="KW-1185">Reference proteome</keyword>
<evidence type="ECO:0000256" key="3">
    <source>
        <dbReference type="ARBA" id="ARBA00022741"/>
    </source>
</evidence>
<keyword evidence="14" id="KW-0472">Membrane</keyword>
<dbReference type="PROSITE" id="PS00455">
    <property type="entry name" value="AMP_BINDING"/>
    <property type="match status" value="1"/>
</dbReference>
<dbReference type="InterPro" id="IPR042099">
    <property type="entry name" value="ANL_N_sf"/>
</dbReference>
<comment type="catalytic activity">
    <reaction evidence="7">
        <text>a long-chain fatty acid + ATP + CoA = a long-chain fatty acyl-CoA + AMP + diphosphate</text>
        <dbReference type="Rhea" id="RHEA:15421"/>
        <dbReference type="ChEBI" id="CHEBI:30616"/>
        <dbReference type="ChEBI" id="CHEBI:33019"/>
        <dbReference type="ChEBI" id="CHEBI:57287"/>
        <dbReference type="ChEBI" id="CHEBI:57560"/>
        <dbReference type="ChEBI" id="CHEBI:83139"/>
        <dbReference type="ChEBI" id="CHEBI:456215"/>
        <dbReference type="EC" id="6.2.1.3"/>
    </reaction>
    <physiologicalReaction direction="left-to-right" evidence="7">
        <dbReference type="Rhea" id="RHEA:15422"/>
    </physiologicalReaction>
</comment>
<dbReference type="Gene3D" id="3.40.50.12780">
    <property type="entry name" value="N-terminal domain of ligase-like"/>
    <property type="match status" value="1"/>
</dbReference>
<dbReference type="SUPFAM" id="SSF56801">
    <property type="entry name" value="Acetyl-CoA synthetase-like"/>
    <property type="match status" value="1"/>
</dbReference>
<keyword evidence="13" id="KW-0443">Lipid metabolism</keyword>